<dbReference type="AlphaFoldDB" id="A0A2V1DJU7"/>
<accession>A0A2V1DJU7</accession>
<gene>
    <name evidence="1" type="ORF">DM02DRAFT_81630</name>
</gene>
<evidence type="ECO:0000313" key="1">
    <source>
        <dbReference type="EMBL" id="PVH97404.1"/>
    </source>
</evidence>
<dbReference type="OrthoDB" id="5410873at2759"/>
<evidence type="ECO:0000313" key="2">
    <source>
        <dbReference type="Proteomes" id="UP000244855"/>
    </source>
</evidence>
<protein>
    <recommendedName>
        <fullName evidence="3">F-box domain-containing protein</fullName>
    </recommendedName>
</protein>
<proteinExistence type="predicted"/>
<dbReference type="SUPFAM" id="SSF52047">
    <property type="entry name" value="RNI-like"/>
    <property type="match status" value="1"/>
</dbReference>
<dbReference type="EMBL" id="KZ805436">
    <property type="protein sequence ID" value="PVH97404.1"/>
    <property type="molecule type" value="Genomic_DNA"/>
</dbReference>
<sequence length="464" mass="53373">MSLPELPAELQLLITGFLEDPDPVPSVIPRIPVITWSQFLPNHDLINLSSCCKVLRDLIAPIIFREVRLRNNSKSGDSVQAVSNSVWATHVRTLHFECVARPEFDCEDDLRPPPDNRLYPFVDDVLANLSRFPLLKTLTIQFMFGESAFWDHDTFKKLIFQSEEGHLNGDDDPEIEKQIPFRALMMRVYDIVTNSNHATLTSLELRNFTSYGIYSWRTGSWRRFLGSLKDVSIYLHTSQNEAGWSLSRSEDYFQFVANMEPMFRQMNNVTHLRFVAADSGPLGLSGQFHGPLPLSLDHIPFLESLELEFCFINEDLAIFIVNRSNTLKRVHLKHCFSAINCVLANKRITWAKFFDTIAEGMQSVENVTLEEFLISPSDPIFDMRSEWEDFRGGIPIAGAEDSIVEWVERNMKRDKHRRLFAHADLDDELGAVYEDAEENTHAYCYGLDQRAFDRVIAMLQRNVS</sequence>
<name>A0A2V1DJU7_9PLEO</name>
<organism evidence="1 2">
    <name type="scientific">Periconia macrospinosa</name>
    <dbReference type="NCBI Taxonomy" id="97972"/>
    <lineage>
        <taxon>Eukaryota</taxon>
        <taxon>Fungi</taxon>
        <taxon>Dikarya</taxon>
        <taxon>Ascomycota</taxon>
        <taxon>Pezizomycotina</taxon>
        <taxon>Dothideomycetes</taxon>
        <taxon>Pleosporomycetidae</taxon>
        <taxon>Pleosporales</taxon>
        <taxon>Massarineae</taxon>
        <taxon>Periconiaceae</taxon>
        <taxon>Periconia</taxon>
    </lineage>
</organism>
<reference evidence="1 2" key="1">
    <citation type="journal article" date="2018" name="Sci. Rep.">
        <title>Comparative genomics provides insights into the lifestyle and reveals functional heterogeneity of dark septate endophytic fungi.</title>
        <authorList>
            <person name="Knapp D.G."/>
            <person name="Nemeth J.B."/>
            <person name="Barry K."/>
            <person name="Hainaut M."/>
            <person name="Henrissat B."/>
            <person name="Johnson J."/>
            <person name="Kuo A."/>
            <person name="Lim J.H.P."/>
            <person name="Lipzen A."/>
            <person name="Nolan M."/>
            <person name="Ohm R.A."/>
            <person name="Tamas L."/>
            <person name="Grigoriev I.V."/>
            <person name="Spatafora J.W."/>
            <person name="Nagy L.G."/>
            <person name="Kovacs G.M."/>
        </authorList>
    </citation>
    <scope>NUCLEOTIDE SEQUENCE [LARGE SCALE GENOMIC DNA]</scope>
    <source>
        <strain evidence="1 2">DSE2036</strain>
    </source>
</reference>
<evidence type="ECO:0008006" key="3">
    <source>
        <dbReference type="Google" id="ProtNLM"/>
    </source>
</evidence>
<keyword evidence="2" id="KW-1185">Reference proteome</keyword>
<dbReference type="Proteomes" id="UP000244855">
    <property type="component" value="Unassembled WGS sequence"/>
</dbReference>